<sequence>MSSSLSTSHFRPLHIPPLLAATSMGIGAVVPLWNPVAAIRAFGLPDRIATSPPAQAVFKVYGARSTCFGAAIWIFYLQGKLEAVDTILALQSYATVVDAWVCWREGVPRTALMRALAGVLVGGWGLLGLTQRFR</sequence>
<feature type="transmembrane region" description="Helical" evidence="1">
    <location>
        <begin position="111"/>
        <end position="129"/>
    </location>
</feature>
<keyword evidence="3" id="KW-1185">Reference proteome</keyword>
<dbReference type="GeneID" id="25276204"/>
<organism evidence="2 3">
    <name type="scientific">Exophiala aquamarina CBS 119918</name>
    <dbReference type="NCBI Taxonomy" id="1182545"/>
    <lineage>
        <taxon>Eukaryota</taxon>
        <taxon>Fungi</taxon>
        <taxon>Dikarya</taxon>
        <taxon>Ascomycota</taxon>
        <taxon>Pezizomycotina</taxon>
        <taxon>Eurotiomycetes</taxon>
        <taxon>Chaetothyriomycetidae</taxon>
        <taxon>Chaetothyriales</taxon>
        <taxon>Herpotrichiellaceae</taxon>
        <taxon>Exophiala</taxon>
    </lineage>
</organism>
<reference evidence="2 3" key="1">
    <citation type="submission" date="2013-03" db="EMBL/GenBank/DDBJ databases">
        <title>The Genome Sequence of Exophiala aquamarina CBS 119918.</title>
        <authorList>
            <consortium name="The Broad Institute Genomics Platform"/>
            <person name="Cuomo C."/>
            <person name="de Hoog S."/>
            <person name="Gorbushina A."/>
            <person name="Walker B."/>
            <person name="Young S.K."/>
            <person name="Zeng Q."/>
            <person name="Gargeya S."/>
            <person name="Fitzgerald M."/>
            <person name="Haas B."/>
            <person name="Abouelleil A."/>
            <person name="Allen A.W."/>
            <person name="Alvarado L."/>
            <person name="Arachchi H.M."/>
            <person name="Berlin A.M."/>
            <person name="Chapman S.B."/>
            <person name="Gainer-Dewar J."/>
            <person name="Goldberg J."/>
            <person name="Griggs A."/>
            <person name="Gujja S."/>
            <person name="Hansen M."/>
            <person name="Howarth C."/>
            <person name="Imamovic A."/>
            <person name="Ireland A."/>
            <person name="Larimer J."/>
            <person name="McCowan C."/>
            <person name="Murphy C."/>
            <person name="Pearson M."/>
            <person name="Poon T.W."/>
            <person name="Priest M."/>
            <person name="Roberts A."/>
            <person name="Saif S."/>
            <person name="Shea T."/>
            <person name="Sisk P."/>
            <person name="Sykes S."/>
            <person name="Wortman J."/>
            <person name="Nusbaum C."/>
            <person name="Birren B."/>
        </authorList>
    </citation>
    <scope>NUCLEOTIDE SEQUENCE [LARGE SCALE GENOMIC DNA]</scope>
    <source>
        <strain evidence="2 3">CBS 119918</strain>
    </source>
</reference>
<comment type="caution">
    <text evidence="2">The sequence shown here is derived from an EMBL/GenBank/DDBJ whole genome shotgun (WGS) entry which is preliminary data.</text>
</comment>
<name>A0A072Q5V8_9EURO</name>
<dbReference type="Pfam" id="PF14087">
    <property type="entry name" value="DUF4267"/>
    <property type="match status" value="1"/>
</dbReference>
<dbReference type="OrthoDB" id="2989864at2759"/>
<keyword evidence="1" id="KW-0472">Membrane</keyword>
<dbReference type="RefSeq" id="XP_013265870.1">
    <property type="nucleotide sequence ID" value="XM_013410416.1"/>
</dbReference>
<keyword evidence="1" id="KW-1133">Transmembrane helix</keyword>
<protein>
    <submittedName>
        <fullName evidence="2">Uncharacterized protein</fullName>
    </submittedName>
</protein>
<dbReference type="AlphaFoldDB" id="A0A072Q5V8"/>
<gene>
    <name evidence="2" type="ORF">A1O9_01257</name>
</gene>
<evidence type="ECO:0000313" key="3">
    <source>
        <dbReference type="Proteomes" id="UP000027920"/>
    </source>
</evidence>
<accession>A0A072Q5V8</accession>
<dbReference type="VEuPathDB" id="FungiDB:A1O9_01257"/>
<dbReference type="InterPro" id="IPR025363">
    <property type="entry name" value="DUF4267"/>
</dbReference>
<feature type="transmembrane region" description="Helical" evidence="1">
    <location>
        <begin position="20"/>
        <end position="44"/>
    </location>
</feature>
<keyword evidence="1" id="KW-0812">Transmembrane</keyword>
<dbReference type="Proteomes" id="UP000027920">
    <property type="component" value="Unassembled WGS sequence"/>
</dbReference>
<proteinExistence type="predicted"/>
<evidence type="ECO:0000256" key="1">
    <source>
        <dbReference type="SAM" id="Phobius"/>
    </source>
</evidence>
<evidence type="ECO:0000313" key="2">
    <source>
        <dbReference type="EMBL" id="KEF63280.1"/>
    </source>
</evidence>
<dbReference type="HOGENOM" id="CLU_125080_1_0_1"/>
<feature type="transmembrane region" description="Helical" evidence="1">
    <location>
        <begin position="56"/>
        <end position="76"/>
    </location>
</feature>
<dbReference type="EMBL" id="AMGV01000001">
    <property type="protein sequence ID" value="KEF63280.1"/>
    <property type="molecule type" value="Genomic_DNA"/>
</dbReference>